<evidence type="ECO:0000256" key="12">
    <source>
        <dbReference type="PROSITE-ProRule" id="PRU00803"/>
    </source>
</evidence>
<dbReference type="PRINTS" id="PR01185">
    <property type="entry name" value="INTEGRINA"/>
</dbReference>
<evidence type="ECO:0000256" key="7">
    <source>
        <dbReference type="ARBA" id="ARBA00022989"/>
    </source>
</evidence>
<sequence>MLLKALTFQLVVVMLLNMVLAFNIDSDSNRIEFIDPLLSDGNTNLFGYALGFYKKNDDARLIIGAPMYDNKTGALLSCRVNGDDKSCFHMNATNPNSEERQDQTLKGEALGISISTTDNSIIACAPLAHGFRIKNGKCFNETSQSFIDPYTLNTTNKLAKSCYSRRNYFMGRCPVFTDETSYKYSEVPCYQNSQPHPGISNYANCLLGNGNVQSFNSNGSLYQFISTSGSGKYTGALVTTADGEKISNFMNVLDIDDMGSDKDFINNGKVFADKLEYTNRSSLLGYSSIKGNFTGKSLPGLASGAPRSQIFDGEVMVYQLEINLNGNLTISKDDDTKLVLMDRIPNPVTSKGGPTMYGASLAAIDINGDGFQDLAIGAPLFSDQFGNRIGQDEGRVFIFINNGKAQFDYEVNMTLTGEKQEAARFGSSITNIGDVNGDGTDDLAVGAPWGGKDGNGAVYIYNVRDGKIVDVPSQILHAPVPNGFFGHSITSSVIDTRVYPAIAISAPNSNRVFVYKAKTIITLKDNLWVDRVTVPTDINDANCEYKETKYECIYFQANIQDESTNAPETFDVEIQFRTDVRESGEGSRAFIFDNVTQTLTSNLVRNVTFKRGEKKLYRHKLYFSIARATNFEEAVSLTTSYKAADTKNNCGDGPCAILDQFGTQKGAIEVKYLRQCGTDQICDVNLDIISSEIRVLKGASSVVEPLYIGSFNNEVKLIANVKNWNESAYQAKMTIHFHEDFTLLSLTANTINAKREYDGLAANYTEGNTTFNGTGNLVKFLLDNPILENEVVTVEAQFIVKYLAKPKFFEYPFKLHVNSTGHDANATNNDVTVDLPMKIQTCVQISLDQADVESEKRIKAQVLVYNDTQKPISKPSTAREAGPIVSYNILVQNSGRVPIENMSLDVTLVDKVQNQNLIYISDLSIEGRPCLLNNINVGKLTGDNDIQPQLRRTNETTKDITARRKRRATHAQLTDTRPPIIDCLNGDCVTMTCENVLNVPVDGIQRLRLTMAVYLETLQKFESEEMVIQVTPRFGGEYGTVTEQANECPTTIELRQPFKKSEPILIARRVEWWVILVAIVGALIILDIFCVILYRIGFFKRQRYEDTQPLTGTPNAHIAYMEKYKHKGNGGDDGISTTSSDFD</sequence>
<evidence type="ECO:0000256" key="6">
    <source>
        <dbReference type="ARBA" id="ARBA00022889"/>
    </source>
</evidence>
<dbReference type="GeneID" id="136818429"/>
<dbReference type="SUPFAM" id="SSF69179">
    <property type="entry name" value="Integrin domains"/>
    <property type="match status" value="2"/>
</dbReference>
<dbReference type="GO" id="GO:0007160">
    <property type="term" value="P:cell-matrix adhesion"/>
    <property type="evidence" value="ECO:0007669"/>
    <property type="project" value="TreeGrafter"/>
</dbReference>
<keyword evidence="9 13" id="KW-0472">Membrane</keyword>
<evidence type="ECO:0000256" key="2">
    <source>
        <dbReference type="ARBA" id="ARBA00008054"/>
    </source>
</evidence>
<protein>
    <submittedName>
        <fullName evidence="16">Uncharacterized protein</fullName>
    </submittedName>
</protein>
<dbReference type="SMART" id="SM00191">
    <property type="entry name" value="Int_alpha"/>
    <property type="match status" value="5"/>
</dbReference>
<organism evidence="16 17">
    <name type="scientific">Clytia hemisphaerica</name>
    <dbReference type="NCBI Taxonomy" id="252671"/>
    <lineage>
        <taxon>Eukaryota</taxon>
        <taxon>Metazoa</taxon>
        <taxon>Cnidaria</taxon>
        <taxon>Hydrozoa</taxon>
        <taxon>Hydroidolina</taxon>
        <taxon>Leptothecata</taxon>
        <taxon>Obeliida</taxon>
        <taxon>Clytiidae</taxon>
        <taxon>Clytia</taxon>
    </lineage>
</organism>
<feature type="domain" description="Integrin alpha second immunoglobulin-like" evidence="14">
    <location>
        <begin position="676"/>
        <end position="836"/>
    </location>
</feature>
<keyword evidence="10 13" id="KW-0675">Receptor</keyword>
<feature type="chain" id="PRO_5029941123" evidence="13">
    <location>
        <begin position="22"/>
        <end position="1143"/>
    </location>
</feature>
<evidence type="ECO:0000259" key="15">
    <source>
        <dbReference type="Pfam" id="PF20806"/>
    </source>
</evidence>
<accession>A0A7M5UK09</accession>
<evidence type="ECO:0000259" key="14">
    <source>
        <dbReference type="Pfam" id="PF20805"/>
    </source>
</evidence>
<name>A0A7M5UK09_9CNID</name>
<proteinExistence type="inferred from homology"/>
<dbReference type="PROSITE" id="PS00242">
    <property type="entry name" value="INTEGRIN_ALPHA"/>
    <property type="match status" value="1"/>
</dbReference>
<evidence type="ECO:0000313" key="17">
    <source>
        <dbReference type="Proteomes" id="UP000594262"/>
    </source>
</evidence>
<dbReference type="GO" id="GO:0008305">
    <property type="term" value="C:integrin complex"/>
    <property type="evidence" value="ECO:0007669"/>
    <property type="project" value="InterPro"/>
</dbReference>
<reference evidence="16" key="1">
    <citation type="submission" date="2021-01" db="UniProtKB">
        <authorList>
            <consortium name="EnsemblMetazoa"/>
        </authorList>
    </citation>
    <scope>IDENTIFICATION</scope>
</reference>
<evidence type="ECO:0000256" key="3">
    <source>
        <dbReference type="ARBA" id="ARBA00022692"/>
    </source>
</evidence>
<dbReference type="InterPro" id="IPR013517">
    <property type="entry name" value="FG-GAP"/>
</dbReference>
<dbReference type="Gene3D" id="2.60.40.1510">
    <property type="entry name" value="ntegrin, alpha v. Chain A, domain 3"/>
    <property type="match status" value="1"/>
</dbReference>
<dbReference type="Proteomes" id="UP000594262">
    <property type="component" value="Unplaced"/>
</dbReference>
<keyword evidence="17" id="KW-1185">Reference proteome</keyword>
<dbReference type="EnsemblMetazoa" id="CLYHEMT011275.1">
    <property type="protein sequence ID" value="CLYHEMP011275.1"/>
    <property type="gene ID" value="CLYHEMG011275"/>
</dbReference>
<evidence type="ECO:0000313" key="16">
    <source>
        <dbReference type="EnsemblMetazoa" id="CLYHEMP011275.1"/>
    </source>
</evidence>
<dbReference type="Gene3D" id="2.130.10.130">
    <property type="entry name" value="Integrin alpha, N-terminal"/>
    <property type="match status" value="1"/>
</dbReference>
<dbReference type="PANTHER" id="PTHR23220:SF122">
    <property type="entry name" value="INTEGRIN ALPHA-PS1"/>
    <property type="match status" value="1"/>
</dbReference>
<evidence type="ECO:0000256" key="10">
    <source>
        <dbReference type="ARBA" id="ARBA00023170"/>
    </source>
</evidence>
<dbReference type="PANTHER" id="PTHR23220">
    <property type="entry name" value="INTEGRIN ALPHA"/>
    <property type="match status" value="1"/>
</dbReference>
<feature type="repeat" description="FG-GAP" evidence="12">
    <location>
        <begin position="412"/>
        <end position="470"/>
    </location>
</feature>
<feature type="transmembrane region" description="Helical" evidence="13">
    <location>
        <begin position="1072"/>
        <end position="1094"/>
    </location>
</feature>
<evidence type="ECO:0000256" key="13">
    <source>
        <dbReference type="RuleBase" id="RU003762"/>
    </source>
</evidence>
<comment type="subcellular location">
    <subcellularLocation>
        <location evidence="1 13">Membrane</location>
        <topology evidence="1 13">Single-pass type I membrane protein</topology>
    </subcellularLocation>
</comment>
<feature type="repeat" description="FG-GAP" evidence="12">
    <location>
        <begin position="343"/>
        <end position="408"/>
    </location>
</feature>
<feature type="signal peptide" evidence="13">
    <location>
        <begin position="1"/>
        <end position="21"/>
    </location>
</feature>
<dbReference type="PROSITE" id="PS51470">
    <property type="entry name" value="FG_GAP"/>
    <property type="match status" value="2"/>
</dbReference>
<dbReference type="AlphaFoldDB" id="A0A7M5UK09"/>
<dbReference type="InterPro" id="IPR013519">
    <property type="entry name" value="Int_alpha_beta-p"/>
</dbReference>
<dbReference type="GO" id="GO:0098609">
    <property type="term" value="P:cell-cell adhesion"/>
    <property type="evidence" value="ECO:0007669"/>
    <property type="project" value="TreeGrafter"/>
</dbReference>
<dbReference type="Gene3D" id="1.20.5.930">
    <property type="entry name" value="Bicelle-embedded integrin alpha(iib) transmembrane segment"/>
    <property type="match status" value="1"/>
</dbReference>
<dbReference type="InterPro" id="IPR048286">
    <property type="entry name" value="Integrin_alpha_Ig-like_3"/>
</dbReference>
<evidence type="ECO:0000256" key="8">
    <source>
        <dbReference type="ARBA" id="ARBA00023037"/>
    </source>
</evidence>
<comment type="similarity">
    <text evidence="2 13">Belongs to the integrin alpha chain family.</text>
</comment>
<dbReference type="RefSeq" id="XP_066930869.1">
    <property type="nucleotide sequence ID" value="XM_067074768.1"/>
</dbReference>
<dbReference type="Pfam" id="PF20805">
    <property type="entry name" value="Integrin_A_Ig_2"/>
    <property type="match status" value="1"/>
</dbReference>
<evidence type="ECO:0000256" key="5">
    <source>
        <dbReference type="ARBA" id="ARBA00022737"/>
    </source>
</evidence>
<dbReference type="InterPro" id="IPR000413">
    <property type="entry name" value="Integrin_alpha"/>
</dbReference>
<evidence type="ECO:0000256" key="4">
    <source>
        <dbReference type="ARBA" id="ARBA00022729"/>
    </source>
</evidence>
<dbReference type="Pfam" id="PF01839">
    <property type="entry name" value="FG-GAP"/>
    <property type="match status" value="2"/>
</dbReference>
<keyword evidence="3 13" id="KW-0812">Transmembrane</keyword>
<keyword evidence="5" id="KW-0677">Repeat</keyword>
<keyword evidence="11" id="KW-0325">Glycoprotein</keyword>
<dbReference type="InterPro" id="IPR028994">
    <property type="entry name" value="Integrin_alpha_N"/>
</dbReference>
<keyword evidence="6 13" id="KW-0130">Cell adhesion</keyword>
<dbReference type="GO" id="GO:0005178">
    <property type="term" value="F:integrin binding"/>
    <property type="evidence" value="ECO:0007669"/>
    <property type="project" value="TreeGrafter"/>
</dbReference>
<keyword evidence="4 13" id="KW-0732">Signal</keyword>
<dbReference type="Gene3D" id="2.60.40.1530">
    <property type="entry name" value="ntegrin, alpha v. Chain A, domain 4"/>
    <property type="match status" value="1"/>
</dbReference>
<dbReference type="OrthoDB" id="5317514at2759"/>
<dbReference type="GO" id="GO:0007229">
    <property type="term" value="P:integrin-mediated signaling pathway"/>
    <property type="evidence" value="ECO:0007669"/>
    <property type="project" value="UniProtKB-KW"/>
</dbReference>
<evidence type="ECO:0000256" key="11">
    <source>
        <dbReference type="ARBA" id="ARBA00023180"/>
    </source>
</evidence>
<dbReference type="GO" id="GO:0009897">
    <property type="term" value="C:external side of plasma membrane"/>
    <property type="evidence" value="ECO:0007669"/>
    <property type="project" value="TreeGrafter"/>
</dbReference>
<dbReference type="Gene3D" id="2.60.40.1460">
    <property type="entry name" value="Integrin domains. Chain A, domain 2"/>
    <property type="match status" value="1"/>
</dbReference>
<feature type="domain" description="Integrin alpha third immunoglobulin-like" evidence="15">
    <location>
        <begin position="863"/>
        <end position="1031"/>
    </location>
</feature>
<evidence type="ECO:0000256" key="9">
    <source>
        <dbReference type="ARBA" id="ARBA00023136"/>
    </source>
</evidence>
<dbReference type="SUPFAM" id="SSF69318">
    <property type="entry name" value="Integrin alpha N-terminal domain"/>
    <property type="match status" value="1"/>
</dbReference>
<dbReference type="GO" id="GO:0033627">
    <property type="term" value="P:cell adhesion mediated by integrin"/>
    <property type="evidence" value="ECO:0007669"/>
    <property type="project" value="TreeGrafter"/>
</dbReference>
<keyword evidence="7 13" id="KW-1133">Transmembrane helix</keyword>
<dbReference type="Pfam" id="PF20806">
    <property type="entry name" value="Integrin_A_Ig_3"/>
    <property type="match status" value="1"/>
</dbReference>
<dbReference type="InterPro" id="IPR032695">
    <property type="entry name" value="Integrin_dom_sf"/>
</dbReference>
<dbReference type="InterPro" id="IPR048285">
    <property type="entry name" value="Integrin_alpha_Ig-like_2"/>
</dbReference>
<keyword evidence="8 13" id="KW-0401">Integrin</keyword>
<evidence type="ECO:0000256" key="1">
    <source>
        <dbReference type="ARBA" id="ARBA00004479"/>
    </source>
</evidence>
<dbReference type="InterPro" id="IPR018184">
    <property type="entry name" value="Integrin_alpha_C_CS"/>
</dbReference>